<accession>A0ACC2U0G8</accession>
<evidence type="ECO:0000313" key="1">
    <source>
        <dbReference type="EMBL" id="KAJ9080294.1"/>
    </source>
</evidence>
<evidence type="ECO:0000313" key="2">
    <source>
        <dbReference type="Proteomes" id="UP001165960"/>
    </source>
</evidence>
<organism evidence="1 2">
    <name type="scientific">Entomophthora muscae</name>
    <dbReference type="NCBI Taxonomy" id="34485"/>
    <lineage>
        <taxon>Eukaryota</taxon>
        <taxon>Fungi</taxon>
        <taxon>Fungi incertae sedis</taxon>
        <taxon>Zoopagomycota</taxon>
        <taxon>Entomophthoromycotina</taxon>
        <taxon>Entomophthoromycetes</taxon>
        <taxon>Entomophthorales</taxon>
        <taxon>Entomophthoraceae</taxon>
        <taxon>Entomophthora</taxon>
    </lineage>
</organism>
<protein>
    <submittedName>
        <fullName evidence="1">Uncharacterized protein</fullName>
    </submittedName>
</protein>
<dbReference type="Proteomes" id="UP001165960">
    <property type="component" value="Unassembled WGS sequence"/>
</dbReference>
<dbReference type="EMBL" id="QTSX02001576">
    <property type="protein sequence ID" value="KAJ9080294.1"/>
    <property type="molecule type" value="Genomic_DNA"/>
</dbReference>
<keyword evidence="2" id="KW-1185">Reference proteome</keyword>
<gene>
    <name evidence="1" type="ORF">DSO57_1026540</name>
</gene>
<reference evidence="1" key="1">
    <citation type="submission" date="2022-04" db="EMBL/GenBank/DDBJ databases">
        <title>Genome of the entomopathogenic fungus Entomophthora muscae.</title>
        <authorList>
            <person name="Elya C."/>
            <person name="Lovett B.R."/>
            <person name="Lee E."/>
            <person name="Macias A.M."/>
            <person name="Hajek A.E."/>
            <person name="De Bivort B.L."/>
            <person name="Kasson M.T."/>
            <person name="De Fine Licht H.H."/>
            <person name="Stajich J.E."/>
        </authorList>
    </citation>
    <scope>NUCLEOTIDE SEQUENCE</scope>
    <source>
        <strain evidence="1">Berkeley</strain>
    </source>
</reference>
<comment type="caution">
    <text evidence="1">The sequence shown here is derived from an EMBL/GenBank/DDBJ whole genome shotgun (WGS) entry which is preliminary data.</text>
</comment>
<proteinExistence type="predicted"/>
<sequence length="108" mass="12336">MLEEWATQQAMYTVIMSAEIEQQEWATKEIRAAGHTCWSYPTNHADMHLAVRTDNFPHLEPQAQEQESNPEPGSPRPPGLRTARPPARIFLGLSPRKLMLKKKTCPEK</sequence>
<name>A0ACC2U0G8_9FUNG</name>